<dbReference type="InterPro" id="IPR005543">
    <property type="entry name" value="PASTA_dom"/>
</dbReference>
<comment type="similarity">
    <text evidence="1">Belongs to the LytR/CpsA/Psr (LCP) family.</text>
</comment>
<evidence type="ECO:0000259" key="4">
    <source>
        <dbReference type="PROSITE" id="PS51178"/>
    </source>
</evidence>
<dbReference type="SMART" id="SM00740">
    <property type="entry name" value="PASTA"/>
    <property type="match status" value="1"/>
</dbReference>
<feature type="transmembrane region" description="Helical" evidence="3">
    <location>
        <begin position="50"/>
        <end position="71"/>
    </location>
</feature>
<accession>A0A9D1DT65</accession>
<evidence type="ECO:0000313" key="5">
    <source>
        <dbReference type="EMBL" id="HIR58556.1"/>
    </source>
</evidence>
<dbReference type="Gene3D" id="3.40.190.10">
    <property type="entry name" value="Periplasmic binding protein-like II"/>
    <property type="match status" value="1"/>
</dbReference>
<dbReference type="Pfam" id="PF03793">
    <property type="entry name" value="PASTA"/>
    <property type="match status" value="1"/>
</dbReference>
<evidence type="ECO:0000313" key="6">
    <source>
        <dbReference type="Proteomes" id="UP000824232"/>
    </source>
</evidence>
<dbReference type="PANTHER" id="PTHR33392">
    <property type="entry name" value="POLYISOPRENYL-TEICHOIC ACID--PEPTIDOGLYCAN TEICHOIC ACID TRANSFERASE TAGU"/>
    <property type="match status" value="1"/>
</dbReference>
<feature type="region of interest" description="Disordered" evidence="2">
    <location>
        <begin position="606"/>
        <end position="692"/>
    </location>
</feature>
<feature type="domain" description="PASTA" evidence="4">
    <location>
        <begin position="545"/>
        <end position="606"/>
    </location>
</feature>
<keyword evidence="3" id="KW-0472">Membrane</keyword>
<name>A0A9D1DT65_9FIRM</name>
<dbReference type="AlphaFoldDB" id="A0A9D1DT65"/>
<evidence type="ECO:0000256" key="3">
    <source>
        <dbReference type="SAM" id="Phobius"/>
    </source>
</evidence>
<comment type="caution">
    <text evidence="5">The sequence shown here is derived from an EMBL/GenBank/DDBJ whole genome shotgun (WGS) entry which is preliminary data.</text>
</comment>
<dbReference type="NCBIfam" id="TIGR00350">
    <property type="entry name" value="lytR_cpsA_psr"/>
    <property type="match status" value="1"/>
</dbReference>
<evidence type="ECO:0000256" key="2">
    <source>
        <dbReference type="SAM" id="MobiDB-lite"/>
    </source>
</evidence>
<dbReference type="InterPro" id="IPR004474">
    <property type="entry name" value="LytR_CpsA_psr"/>
</dbReference>
<evidence type="ECO:0000256" key="1">
    <source>
        <dbReference type="ARBA" id="ARBA00006068"/>
    </source>
</evidence>
<feature type="transmembrane region" description="Helical" evidence="3">
    <location>
        <begin position="21"/>
        <end position="44"/>
    </location>
</feature>
<dbReference type="EMBL" id="DVHC01000010">
    <property type="protein sequence ID" value="HIR58556.1"/>
    <property type="molecule type" value="Genomic_DNA"/>
</dbReference>
<dbReference type="SUPFAM" id="SSF53850">
    <property type="entry name" value="Periplasmic binding protein-like II"/>
    <property type="match status" value="1"/>
</dbReference>
<feature type="compositionally biased region" description="Basic and acidic residues" evidence="2">
    <location>
        <begin position="611"/>
        <end position="627"/>
    </location>
</feature>
<sequence length="692" mass="76343">MRKNKEKTEEKKDKKKKKCRLWLAILSILVILTNIFAIYNILLLGPVEEVIRYIVIGVFVVLDLVIIFKVRSKRRHKEKRSRLLTFFLILYLLINCAISGLIMYAYGTLSSINRETVTYSSSLIVASSSEIENVKDLKDNTIGILSDKTSPEGNIIPNEVIKENNLKDDNEIVKYDDYFTAMADLYAGEVDSIFVPTDYPSMFTSMETYENIKDDTRIILTQEKKMKKASTSNRSSSKGKSVTEPFTILLMGVDSAEEGLSKNTVANGDSLILVTFNPNTLNATMLSIPRDSYVPIACWSGTPENKITHAAAYGTDCMMDTIENYFDVTIDYYAKINFKGLVSLVDTLGGITVDVPQDLCTDNSNREGQVCINAGVQTLNGEQALVLARNRKQLAAGDLDRGLNQQLVIQGILNKVKDMKSINQVMDVLNTITNNLDTNFTEQQILSFYDIAKDIMSNALQKDDADLINIEQLYLDGTGQMIYDERSRMVLWDYVPNTKSRDDIIKAMKINLGEKEPDMIKEFSFSINDEDYEKTVTGTGPYKTAFTYDLLPDFTGDSESAARSYANAHGINITFKGTGGYVVAQSYPANKRIDLISGSVVLTLSGSGYTEPKDEPSYTPPTDKEEEKTDDTEDNTVGTTQPDNPSDGNNNGDQQSGNTGGSGGSEGPNSSGSGGSGNEPSGDENTTGVPTE</sequence>
<reference evidence="5" key="1">
    <citation type="submission" date="2020-10" db="EMBL/GenBank/DDBJ databases">
        <authorList>
            <person name="Gilroy R."/>
        </authorList>
    </citation>
    <scope>NUCLEOTIDE SEQUENCE</scope>
    <source>
        <strain evidence="5">CHK184-20233</strain>
    </source>
</reference>
<keyword evidence="3" id="KW-1133">Transmembrane helix</keyword>
<dbReference type="Proteomes" id="UP000824232">
    <property type="component" value="Unassembled WGS sequence"/>
</dbReference>
<dbReference type="PROSITE" id="PS51178">
    <property type="entry name" value="PASTA"/>
    <property type="match status" value="1"/>
</dbReference>
<reference evidence="5" key="2">
    <citation type="journal article" date="2021" name="PeerJ">
        <title>Extensive microbial diversity within the chicken gut microbiome revealed by metagenomics and culture.</title>
        <authorList>
            <person name="Gilroy R."/>
            <person name="Ravi A."/>
            <person name="Getino M."/>
            <person name="Pursley I."/>
            <person name="Horton D.L."/>
            <person name="Alikhan N.F."/>
            <person name="Baker D."/>
            <person name="Gharbi K."/>
            <person name="Hall N."/>
            <person name="Watson M."/>
            <person name="Adriaenssens E.M."/>
            <person name="Foster-Nyarko E."/>
            <person name="Jarju S."/>
            <person name="Secka A."/>
            <person name="Antonio M."/>
            <person name="Oren A."/>
            <person name="Chaudhuri R.R."/>
            <person name="La Ragione R."/>
            <person name="Hildebrand F."/>
            <person name="Pallen M.J."/>
        </authorList>
    </citation>
    <scope>NUCLEOTIDE SEQUENCE</scope>
    <source>
        <strain evidence="5">CHK184-20233</strain>
    </source>
</reference>
<gene>
    <name evidence="5" type="ORF">IAB38_00745</name>
</gene>
<protein>
    <submittedName>
        <fullName evidence="5">LCP family protein</fullName>
    </submittedName>
</protein>
<dbReference type="Gene3D" id="3.40.630.190">
    <property type="entry name" value="LCP protein"/>
    <property type="match status" value="1"/>
</dbReference>
<dbReference type="PANTHER" id="PTHR33392:SF6">
    <property type="entry name" value="POLYISOPRENYL-TEICHOIC ACID--PEPTIDOGLYCAN TEICHOIC ACID TRANSFERASE TAGU"/>
    <property type="match status" value="1"/>
</dbReference>
<organism evidence="5 6">
    <name type="scientific">Candidatus Onthousia excrementipullorum</name>
    <dbReference type="NCBI Taxonomy" id="2840884"/>
    <lineage>
        <taxon>Bacteria</taxon>
        <taxon>Bacillati</taxon>
        <taxon>Bacillota</taxon>
        <taxon>Bacilli</taxon>
        <taxon>Candidatus Onthousia</taxon>
    </lineage>
</organism>
<feature type="compositionally biased region" description="Gly residues" evidence="2">
    <location>
        <begin position="658"/>
        <end position="677"/>
    </location>
</feature>
<dbReference type="Pfam" id="PF03816">
    <property type="entry name" value="LytR_cpsA_psr"/>
    <property type="match status" value="1"/>
</dbReference>
<keyword evidence="3" id="KW-0812">Transmembrane</keyword>
<dbReference type="Pfam" id="PF12974">
    <property type="entry name" value="Phosphonate-bd"/>
    <property type="match status" value="1"/>
</dbReference>
<proteinExistence type="inferred from homology"/>
<feature type="compositionally biased region" description="Low complexity" evidence="2">
    <location>
        <begin position="641"/>
        <end position="657"/>
    </location>
</feature>
<dbReference type="InterPro" id="IPR050922">
    <property type="entry name" value="LytR/CpsA/Psr_CW_biosynth"/>
</dbReference>
<feature type="transmembrane region" description="Helical" evidence="3">
    <location>
        <begin position="83"/>
        <end position="106"/>
    </location>
</feature>
<dbReference type="SUPFAM" id="SSF54184">
    <property type="entry name" value="Penicillin-binding protein 2x (pbp-2x), c-terminal domain"/>
    <property type="match status" value="1"/>
</dbReference>